<gene>
    <name evidence="2" type="ORF">GCM10008013_28420</name>
</gene>
<dbReference type="Proteomes" id="UP000659344">
    <property type="component" value="Unassembled WGS sequence"/>
</dbReference>
<protein>
    <recommendedName>
        <fullName evidence="1">Nudix hydrolase domain-containing protein</fullName>
    </recommendedName>
</protein>
<dbReference type="Gene3D" id="3.90.79.10">
    <property type="entry name" value="Nucleoside Triphosphate Pyrophosphohydrolase"/>
    <property type="match status" value="1"/>
</dbReference>
<comment type="caution">
    <text evidence="2">The sequence shown here is derived from an EMBL/GenBank/DDBJ whole genome shotgun (WGS) entry which is preliminary data.</text>
</comment>
<reference evidence="3" key="1">
    <citation type="journal article" date="2019" name="Int. J. Syst. Evol. Microbiol.">
        <title>The Global Catalogue of Microorganisms (GCM) 10K type strain sequencing project: providing services to taxonomists for standard genome sequencing and annotation.</title>
        <authorList>
            <consortium name="The Broad Institute Genomics Platform"/>
            <consortium name="The Broad Institute Genome Sequencing Center for Infectious Disease"/>
            <person name="Wu L."/>
            <person name="Ma J."/>
        </authorList>
    </citation>
    <scope>NUCLEOTIDE SEQUENCE [LARGE SCALE GENOMIC DNA]</scope>
    <source>
        <strain evidence="3">CGMCC 1.12769</strain>
    </source>
</reference>
<organism evidence="2 3">
    <name type="scientific">Paenibacillus segetis</name>
    <dbReference type="NCBI Taxonomy" id="1325360"/>
    <lineage>
        <taxon>Bacteria</taxon>
        <taxon>Bacillati</taxon>
        <taxon>Bacillota</taxon>
        <taxon>Bacilli</taxon>
        <taxon>Bacillales</taxon>
        <taxon>Paenibacillaceae</taxon>
        <taxon>Paenibacillus</taxon>
    </lineage>
</organism>
<dbReference type="SUPFAM" id="SSF55811">
    <property type="entry name" value="Nudix"/>
    <property type="match status" value="1"/>
</dbReference>
<dbReference type="InterPro" id="IPR000086">
    <property type="entry name" value="NUDIX_hydrolase_dom"/>
</dbReference>
<dbReference type="Pfam" id="PF00293">
    <property type="entry name" value="NUDIX"/>
    <property type="match status" value="1"/>
</dbReference>
<name>A0ABQ1YJQ6_9BACL</name>
<dbReference type="InterPro" id="IPR015797">
    <property type="entry name" value="NUDIX_hydrolase-like_dom_sf"/>
</dbReference>
<proteinExistence type="predicted"/>
<feature type="domain" description="Nudix hydrolase" evidence="1">
    <location>
        <begin position="1"/>
        <end position="127"/>
    </location>
</feature>
<keyword evidence="3" id="KW-1185">Reference proteome</keyword>
<evidence type="ECO:0000313" key="3">
    <source>
        <dbReference type="Proteomes" id="UP000659344"/>
    </source>
</evidence>
<dbReference type="EMBL" id="BMFT01000001">
    <property type="protein sequence ID" value="GGH27129.1"/>
    <property type="molecule type" value="Genomic_DNA"/>
</dbReference>
<sequence length="162" mass="19002">MATAFLFNQDKVLMMKKNLSRIFDFEFWSGLGGHLEPEELNEPKGACVREIFEESGIQEEEIEDLKLQYILLRVKNDEIRQQFVYFGKTNRSDAVASEEGELYWIHKDEILNLHVSRIIRFMIEHYFSNPDKTEVTIGTISIDNNDEDPVIQWAELRDPGVF</sequence>
<evidence type="ECO:0000259" key="1">
    <source>
        <dbReference type="PROSITE" id="PS51462"/>
    </source>
</evidence>
<dbReference type="PROSITE" id="PS51462">
    <property type="entry name" value="NUDIX"/>
    <property type="match status" value="1"/>
</dbReference>
<accession>A0ABQ1YJQ6</accession>
<evidence type="ECO:0000313" key="2">
    <source>
        <dbReference type="EMBL" id="GGH27129.1"/>
    </source>
</evidence>